<protein>
    <submittedName>
        <fullName evidence="2">Uncharacterized protein</fullName>
    </submittedName>
</protein>
<keyword evidence="3" id="KW-1185">Reference proteome</keyword>
<reference evidence="2" key="2">
    <citation type="submission" date="2025-09" db="UniProtKB">
        <authorList>
            <consortium name="Ensembl"/>
        </authorList>
    </citation>
    <scope>IDENTIFICATION</scope>
</reference>
<proteinExistence type="predicted"/>
<accession>A0A8C9NPV5</accession>
<sequence>DDHLKKMLRNMLSAFSRPSTVPVRTHARVQIKHTISSHISCFSTCARFPRSVVQYPLSSPIRVYTASFPSSLPPPHSLRACLSQRLEWGKGNMHCVNEWAEETYQKFGEEGVEDEKDTKDGCFLQIRQDLFYFLYFFLFFFFFFFFF</sequence>
<dbReference type="Proteomes" id="UP000694409">
    <property type="component" value="Unassembled WGS sequence"/>
</dbReference>
<keyword evidence="1" id="KW-1133">Transmembrane helix</keyword>
<dbReference type="AlphaFoldDB" id="A0A8C9NPV5"/>
<organism evidence="2 3">
    <name type="scientific">Serinus canaria</name>
    <name type="common">Island canary</name>
    <name type="synonym">Fringilla canaria</name>
    <dbReference type="NCBI Taxonomy" id="9135"/>
    <lineage>
        <taxon>Eukaryota</taxon>
        <taxon>Metazoa</taxon>
        <taxon>Chordata</taxon>
        <taxon>Craniata</taxon>
        <taxon>Vertebrata</taxon>
        <taxon>Euteleostomi</taxon>
        <taxon>Archelosauria</taxon>
        <taxon>Archosauria</taxon>
        <taxon>Dinosauria</taxon>
        <taxon>Saurischia</taxon>
        <taxon>Theropoda</taxon>
        <taxon>Coelurosauria</taxon>
        <taxon>Aves</taxon>
        <taxon>Neognathae</taxon>
        <taxon>Neoaves</taxon>
        <taxon>Telluraves</taxon>
        <taxon>Australaves</taxon>
        <taxon>Passeriformes</taxon>
        <taxon>Passeroidea</taxon>
        <taxon>Fringillidae</taxon>
        <taxon>Carduelinae</taxon>
        <taxon>Serinus</taxon>
    </lineage>
</organism>
<evidence type="ECO:0000313" key="3">
    <source>
        <dbReference type="Proteomes" id="UP000694409"/>
    </source>
</evidence>
<keyword evidence="1" id="KW-0472">Membrane</keyword>
<evidence type="ECO:0000256" key="1">
    <source>
        <dbReference type="SAM" id="Phobius"/>
    </source>
</evidence>
<name>A0A8C9NPV5_SERCA</name>
<keyword evidence="1" id="KW-0812">Transmembrane</keyword>
<evidence type="ECO:0000313" key="2">
    <source>
        <dbReference type="Ensembl" id="ENSSCAP00000021261.1"/>
    </source>
</evidence>
<reference evidence="2" key="1">
    <citation type="submission" date="2025-08" db="UniProtKB">
        <authorList>
            <consortium name="Ensembl"/>
        </authorList>
    </citation>
    <scope>IDENTIFICATION</scope>
</reference>
<feature type="transmembrane region" description="Helical" evidence="1">
    <location>
        <begin position="130"/>
        <end position="146"/>
    </location>
</feature>
<dbReference type="Ensembl" id="ENSSCAT00000023715.1">
    <property type="protein sequence ID" value="ENSSCAP00000021261.1"/>
    <property type="gene ID" value="ENSSCAG00000015301.1"/>
</dbReference>